<gene>
    <name evidence="13" type="primary">Ace1</name>
</gene>
<dbReference type="GO" id="GO:0006032">
    <property type="term" value="P:chitin catabolic process"/>
    <property type="evidence" value="ECO:0007669"/>
    <property type="project" value="UniProtKB-KW"/>
</dbReference>
<dbReference type="Gene3D" id="3.20.20.80">
    <property type="entry name" value="Glycosidases"/>
    <property type="match status" value="1"/>
</dbReference>
<sequence>MSAKLQLLPLFIAVLIFPLISASSCSRTGGIVIYWGQNGNEGTLNETCDTGRYKYVNIAFLNIFGGGQTPSLNLAGHCDPASGGCVNVGPQIQYCQSLGIKVLLSLGGGIGNYSLSSRADARNVASYLWDNYLGGKSNSRPLGKAVFDGIDFDVEASPTSPWDALAWELAKYSRRGRKVYLGAAPQCPFPDANLGKALRTGLFDYVWVQFYNNPPCAYQNGNTTNLITSWNKWASTWYIKKLFMGLPAATQAAGSGFLPADVLTSEVLPIIKNTRKYGGVMFWSKYWDDQSGYTKLIINSV</sequence>
<evidence type="ECO:0000256" key="1">
    <source>
        <dbReference type="ARBA" id="ARBA00000822"/>
    </source>
</evidence>
<evidence type="ECO:0000256" key="5">
    <source>
        <dbReference type="ARBA" id="ARBA00023157"/>
    </source>
</evidence>
<dbReference type="PROSITE" id="PS51257">
    <property type="entry name" value="PROKAR_LIPOPROTEIN"/>
    <property type="match status" value="1"/>
</dbReference>
<keyword evidence="11" id="KW-0732">Signal</keyword>
<feature type="domain" description="GH18" evidence="12">
    <location>
        <begin position="29"/>
        <end position="301"/>
    </location>
</feature>
<dbReference type="PANTHER" id="PTHR45708">
    <property type="entry name" value="ENDOCHITINASE"/>
    <property type="match status" value="1"/>
</dbReference>
<dbReference type="Pfam" id="PF00704">
    <property type="entry name" value="Glyco_hydro_18"/>
    <property type="match status" value="1"/>
</dbReference>
<dbReference type="GO" id="GO:0008843">
    <property type="term" value="F:endochitinase activity"/>
    <property type="evidence" value="ECO:0007669"/>
    <property type="project" value="UniProtKB-EC"/>
</dbReference>
<dbReference type="EMBL" id="OL711704">
    <property type="protein sequence ID" value="UZH45676.1"/>
    <property type="molecule type" value="mRNA"/>
</dbReference>
<dbReference type="GO" id="GO:0005576">
    <property type="term" value="C:extracellular region"/>
    <property type="evidence" value="ECO:0007669"/>
    <property type="project" value="TreeGrafter"/>
</dbReference>
<evidence type="ECO:0000256" key="6">
    <source>
        <dbReference type="ARBA" id="ARBA00023277"/>
    </source>
</evidence>
<keyword evidence="8" id="KW-0624">Polysaccharide degradation</keyword>
<reference evidence="13" key="1">
    <citation type="submission" date="2021-12" db="EMBL/GenBank/DDBJ databases">
        <authorList>
            <person name="Zang D."/>
        </authorList>
    </citation>
    <scope>NUCLEOTIDE SEQUENCE</scope>
</reference>
<keyword evidence="5" id="KW-1015">Disulfide bond</keyword>
<accession>A0A9E8DES5</accession>
<dbReference type="PANTHER" id="PTHR45708:SF21">
    <property type="entry name" value="ACIDIC ENDOCHITINASE"/>
    <property type="match status" value="1"/>
</dbReference>
<dbReference type="AlphaFoldDB" id="A0A9E8DES5"/>
<protein>
    <recommendedName>
        <fullName evidence="2">chitinase</fullName>
        <ecNumber evidence="2">3.2.1.14</ecNumber>
    </recommendedName>
</protein>
<dbReference type="InterPro" id="IPR045321">
    <property type="entry name" value="Cts1-like"/>
</dbReference>
<comment type="similarity">
    <text evidence="10">Belongs to the glycosyl hydrolase 18 family.</text>
</comment>
<dbReference type="GO" id="GO:0000272">
    <property type="term" value="P:polysaccharide catabolic process"/>
    <property type="evidence" value="ECO:0007669"/>
    <property type="project" value="UniProtKB-KW"/>
</dbReference>
<dbReference type="SUPFAM" id="SSF51445">
    <property type="entry name" value="(Trans)glycosidases"/>
    <property type="match status" value="1"/>
</dbReference>
<feature type="chain" id="PRO_5038747072" description="chitinase" evidence="11">
    <location>
        <begin position="23"/>
        <end position="301"/>
    </location>
</feature>
<dbReference type="PROSITE" id="PS51910">
    <property type="entry name" value="GH18_2"/>
    <property type="match status" value="1"/>
</dbReference>
<dbReference type="CDD" id="cd02877">
    <property type="entry name" value="GH18_hevamine_XipI_class_III"/>
    <property type="match status" value="1"/>
</dbReference>
<dbReference type="EC" id="3.2.1.14" evidence="2"/>
<evidence type="ECO:0000256" key="9">
    <source>
        <dbReference type="RuleBase" id="RU000489"/>
    </source>
</evidence>
<evidence type="ECO:0000256" key="8">
    <source>
        <dbReference type="ARBA" id="ARBA00023326"/>
    </source>
</evidence>
<keyword evidence="3 9" id="KW-0378">Hydrolase</keyword>
<evidence type="ECO:0000256" key="4">
    <source>
        <dbReference type="ARBA" id="ARBA00023024"/>
    </source>
</evidence>
<dbReference type="InterPro" id="IPR001579">
    <property type="entry name" value="Glyco_hydro_18_chit_AS"/>
</dbReference>
<evidence type="ECO:0000256" key="2">
    <source>
        <dbReference type="ARBA" id="ARBA00012729"/>
    </source>
</evidence>
<evidence type="ECO:0000256" key="3">
    <source>
        <dbReference type="ARBA" id="ARBA00022801"/>
    </source>
</evidence>
<dbReference type="InterPro" id="IPR001223">
    <property type="entry name" value="Glyco_hydro18_cat"/>
</dbReference>
<dbReference type="InterPro" id="IPR017853">
    <property type="entry name" value="GH"/>
</dbReference>
<dbReference type="InterPro" id="IPR050542">
    <property type="entry name" value="Glycosyl_Hydrlase18_Chitinase"/>
</dbReference>
<evidence type="ECO:0000259" key="12">
    <source>
        <dbReference type="PROSITE" id="PS51910"/>
    </source>
</evidence>
<organism evidence="13">
    <name type="scientific">Tamarix hispida</name>
    <dbReference type="NCBI Taxonomy" id="189793"/>
    <lineage>
        <taxon>Eukaryota</taxon>
        <taxon>Viridiplantae</taxon>
        <taxon>Streptophyta</taxon>
        <taxon>Embryophyta</taxon>
        <taxon>Tracheophyta</taxon>
        <taxon>Spermatophyta</taxon>
        <taxon>Magnoliopsida</taxon>
        <taxon>eudicotyledons</taxon>
        <taxon>Gunneridae</taxon>
        <taxon>Pentapetalae</taxon>
        <taxon>Caryophyllales</taxon>
        <taxon>Tamaricaceae</taxon>
        <taxon>Tamarix</taxon>
    </lineage>
</organism>
<evidence type="ECO:0000256" key="7">
    <source>
        <dbReference type="ARBA" id="ARBA00023295"/>
    </source>
</evidence>
<dbReference type="PROSITE" id="PS01095">
    <property type="entry name" value="GH18_1"/>
    <property type="match status" value="1"/>
</dbReference>
<name>A0A9E8DES5_9CARY</name>
<keyword evidence="4" id="KW-0146">Chitin degradation</keyword>
<keyword evidence="7 9" id="KW-0326">Glycosidase</keyword>
<evidence type="ECO:0000256" key="11">
    <source>
        <dbReference type="SAM" id="SignalP"/>
    </source>
</evidence>
<evidence type="ECO:0000313" key="13">
    <source>
        <dbReference type="EMBL" id="UZH45676.1"/>
    </source>
</evidence>
<evidence type="ECO:0000256" key="10">
    <source>
        <dbReference type="RuleBase" id="RU004453"/>
    </source>
</evidence>
<feature type="signal peptide" evidence="11">
    <location>
        <begin position="1"/>
        <end position="22"/>
    </location>
</feature>
<comment type="catalytic activity">
    <reaction evidence="1">
        <text>Random endo-hydrolysis of N-acetyl-beta-D-glucosaminide (1-&gt;4)-beta-linkages in chitin and chitodextrins.</text>
        <dbReference type="EC" id="3.2.1.14"/>
    </reaction>
</comment>
<dbReference type="FunFam" id="3.20.20.80:FF:000015">
    <property type="entry name" value="Acidic endochitinase SE2"/>
    <property type="match status" value="1"/>
</dbReference>
<keyword evidence="6" id="KW-0119">Carbohydrate metabolism</keyword>
<proteinExistence type="evidence at transcript level"/>